<feature type="transmembrane region" description="Helical" evidence="2">
    <location>
        <begin position="391"/>
        <end position="412"/>
    </location>
</feature>
<feature type="transmembrane region" description="Helical" evidence="2">
    <location>
        <begin position="145"/>
        <end position="170"/>
    </location>
</feature>
<evidence type="ECO:0000256" key="1">
    <source>
        <dbReference type="SAM" id="MobiDB-lite"/>
    </source>
</evidence>
<dbReference type="EMBL" id="CZKA01000034">
    <property type="protein sequence ID" value="CUR57287.1"/>
    <property type="molecule type" value="Genomic_DNA"/>
</dbReference>
<feature type="transmembrane region" description="Helical" evidence="2">
    <location>
        <begin position="12"/>
        <end position="29"/>
    </location>
</feature>
<organism evidence="3">
    <name type="scientific">metagenome</name>
    <dbReference type="NCBI Taxonomy" id="256318"/>
    <lineage>
        <taxon>unclassified sequences</taxon>
        <taxon>metagenomes</taxon>
    </lineage>
</organism>
<feature type="transmembrane region" description="Helical" evidence="2">
    <location>
        <begin position="80"/>
        <end position="99"/>
    </location>
</feature>
<keyword evidence="2" id="KW-0812">Transmembrane</keyword>
<dbReference type="AlphaFoldDB" id="A0A2P2C5J2"/>
<evidence type="ECO:0000256" key="2">
    <source>
        <dbReference type="SAM" id="Phobius"/>
    </source>
</evidence>
<reference evidence="3" key="1">
    <citation type="submission" date="2015-08" db="EMBL/GenBank/DDBJ databases">
        <authorList>
            <person name="Babu N.S."/>
            <person name="Beckwith C.J."/>
            <person name="Beseler K.G."/>
            <person name="Brison A."/>
            <person name="Carone J.V."/>
            <person name="Caskin T.P."/>
            <person name="Diamond M."/>
            <person name="Durham M.E."/>
            <person name="Foxe J.M."/>
            <person name="Go M."/>
            <person name="Henderson B.A."/>
            <person name="Jones I.B."/>
            <person name="McGettigan J.A."/>
            <person name="Micheletti S.J."/>
            <person name="Nasrallah M.E."/>
            <person name="Ortiz D."/>
            <person name="Piller C.R."/>
            <person name="Privatt S.R."/>
            <person name="Schneider S.L."/>
            <person name="Sharp S."/>
            <person name="Smith T.C."/>
            <person name="Stanton J.D."/>
            <person name="Ullery H.E."/>
            <person name="Wilson R.J."/>
            <person name="Serrano M.G."/>
            <person name="Buck G."/>
            <person name="Lee V."/>
            <person name="Wang Y."/>
            <person name="Carvalho R."/>
            <person name="Voegtly L."/>
            <person name="Shi R."/>
            <person name="Duckworth R."/>
            <person name="Johnson A."/>
            <person name="Loviza R."/>
            <person name="Walstead R."/>
            <person name="Shah Z."/>
            <person name="Kiflezghi M."/>
            <person name="Wade K."/>
            <person name="Ball S.L."/>
            <person name="Bradley K.W."/>
            <person name="Asai D.J."/>
            <person name="Bowman C.A."/>
            <person name="Russell D.A."/>
            <person name="Pope W.H."/>
            <person name="Jacobs-Sera D."/>
            <person name="Hendrix R.W."/>
            <person name="Hatfull G.F."/>
        </authorList>
    </citation>
    <scope>NUCLEOTIDE SEQUENCE</scope>
</reference>
<feature type="transmembrane region" description="Helical" evidence="2">
    <location>
        <begin position="231"/>
        <end position="253"/>
    </location>
</feature>
<feature type="transmembrane region" description="Helical" evidence="2">
    <location>
        <begin position="487"/>
        <end position="512"/>
    </location>
</feature>
<proteinExistence type="predicted"/>
<feature type="transmembrane region" description="Helical" evidence="2">
    <location>
        <begin position="284"/>
        <end position="303"/>
    </location>
</feature>
<feature type="transmembrane region" description="Helical" evidence="2">
    <location>
        <begin position="524"/>
        <end position="542"/>
    </location>
</feature>
<keyword evidence="2" id="KW-0472">Membrane</keyword>
<feature type="transmembrane region" description="Helical" evidence="2">
    <location>
        <begin position="191"/>
        <end position="211"/>
    </location>
</feature>
<feature type="transmembrane region" description="Helical" evidence="2">
    <location>
        <begin position="352"/>
        <end position="371"/>
    </location>
</feature>
<name>A0A2P2C5J2_9ZZZZ</name>
<gene>
    <name evidence="3" type="ORF">NOCA240032</name>
</gene>
<keyword evidence="2" id="KW-1133">Transmembrane helix</keyword>
<feature type="region of interest" description="Disordered" evidence="1">
    <location>
        <begin position="933"/>
        <end position="958"/>
    </location>
</feature>
<protein>
    <recommendedName>
        <fullName evidence="4">PNPLA domain-containing protein</fullName>
    </recommendedName>
</protein>
<feature type="transmembrane region" description="Helical" evidence="2">
    <location>
        <begin position="548"/>
        <end position="571"/>
    </location>
</feature>
<feature type="transmembrane region" description="Helical" evidence="2">
    <location>
        <begin position="106"/>
        <end position="130"/>
    </location>
</feature>
<feature type="transmembrane region" description="Helical" evidence="2">
    <location>
        <begin position="462"/>
        <end position="481"/>
    </location>
</feature>
<accession>A0A2P2C5J2</accession>
<sequence length="1081" mass="113157">MGQTQPPVPAQFAKPGAYVAALAGLLLAMNELSMLSAGFLDLQGEAWTFHDLLSPGVWDQRAGWNAALTPDRLSEWQGMFAVYLGLYVIFVVTAAVGLWKATGNVVRWFVLPVASAAVVEIVAAAILALLRCSQGGCLDSPWVDAVAWITIAKWGLLGLLLLALAVAFLWHPLAHLGRALRIVRAVYIQRFSLLAFLPIALLAVVPGTRLTDMFDQLPDVQRQWLDGGAGLWHAACAGAMHLGVLLPAIFLLGRLRADWATRRVAGEGRWPWLTQAGERRQQNLHLWLIGPVVLGALAAFSAIRDPGSVVWGRLLAFCAVPLVVYAGSWLLRSRCRPGRRLPGAVPAGYAQDVMAVGDILAVASVSLAGLGTVRALTAPAAISVAQGDLLGAWPGLLALLGVALAIATWPIAARVLAKIHDLSAAPDSSPWSWLSSVATPGVNVVTAPDQDRYAVDGKPQTLARTVLMAFSVVGFLAVSLAPRWAAGAFGALAVTIFAMAVLIVMVGVIVAYTQEREKPELFQLPLATLAVLGLIVVCLLPQDLGGWVAGVRVGAAVFAVVVLLVGLVVTYRRRGEETIRTAGFGPSWTPVVPLFLLAVLLANLVGSPSDVHPVAHTPSDAERPTMAEVFATWVDEADACTSSFTFGPRELEVRPMLMMAAEGGGLRASYWTAAALDEIAAAGDGCGSHSTLFSGGASGGAFGLTLARFTDDPLASVKAIAGSKALGAASMAMVGGDLLASATGIRLESSTPGRASDRAWLDRAGMMETVWADQVGLPAETNFLSSAPSGDVTGQLVLTSTVVRSACRALVSQVTLGADRTTCPGSTGPRSFDLLGAYGCLDDVPALTAGLLASRFPYVTPSGSVDGCGDRSFLQLVDGGYTDNTGLGTIRNLAGQWAPLVQAHNKRVLEGADEPLVLPVVVYLENGTGSAFGVSPQDAADAPTDDPDDQGPAPLDWAVTPESLVPPVTGYRARDHKVTATPSLQRAVGLTWAALCTTSAPRCGALKRELAAWSPQVFVVHQSPQPTVSAPLGWVLSQASQDDLDSDLAEQLATPCPELPLDPGCRAGYANLSQLVALLGR</sequence>
<feature type="transmembrane region" description="Helical" evidence="2">
    <location>
        <begin position="309"/>
        <end position="331"/>
    </location>
</feature>
<evidence type="ECO:0008006" key="4">
    <source>
        <dbReference type="Google" id="ProtNLM"/>
    </source>
</evidence>
<evidence type="ECO:0000313" key="3">
    <source>
        <dbReference type="EMBL" id="CUR57287.1"/>
    </source>
</evidence>
<feature type="transmembrane region" description="Helical" evidence="2">
    <location>
        <begin position="583"/>
        <end position="605"/>
    </location>
</feature>